<dbReference type="Proteomes" id="UP000732377">
    <property type="component" value="Unassembled WGS sequence"/>
</dbReference>
<comment type="caution">
    <text evidence="2">The sequence shown here is derived from an EMBL/GenBank/DDBJ whole genome shotgun (WGS) entry which is preliminary data.</text>
</comment>
<dbReference type="SUPFAM" id="SSF47090">
    <property type="entry name" value="PGBD-like"/>
    <property type="match status" value="1"/>
</dbReference>
<dbReference type="GO" id="GO:0016810">
    <property type="term" value="F:hydrolase activity, acting on carbon-nitrogen (but not peptide) bonds"/>
    <property type="evidence" value="ECO:0007669"/>
    <property type="project" value="InterPro"/>
</dbReference>
<dbReference type="Pfam" id="PF01522">
    <property type="entry name" value="Polysacc_deac_1"/>
    <property type="match status" value="1"/>
</dbReference>
<dbReference type="CDD" id="cd10917">
    <property type="entry name" value="CE4_NodB_like_6s_7s"/>
    <property type="match status" value="1"/>
</dbReference>
<dbReference type="Gene3D" id="3.20.20.370">
    <property type="entry name" value="Glycoside hydrolase/deacetylase"/>
    <property type="match status" value="1"/>
</dbReference>
<dbReference type="PROSITE" id="PS51677">
    <property type="entry name" value="NODB"/>
    <property type="match status" value="1"/>
</dbReference>
<organism evidence="2 3">
    <name type="scientific">Symbiobacterium thermophilum</name>
    <dbReference type="NCBI Taxonomy" id="2734"/>
    <lineage>
        <taxon>Bacteria</taxon>
        <taxon>Bacillati</taxon>
        <taxon>Bacillota</taxon>
        <taxon>Clostridia</taxon>
        <taxon>Eubacteriales</taxon>
        <taxon>Symbiobacteriaceae</taxon>
        <taxon>Symbiobacterium</taxon>
    </lineage>
</organism>
<name>A0A953I5J5_SYMTR</name>
<evidence type="ECO:0000259" key="1">
    <source>
        <dbReference type="PROSITE" id="PS51677"/>
    </source>
</evidence>
<feature type="domain" description="NodB homology" evidence="1">
    <location>
        <begin position="197"/>
        <end position="385"/>
    </location>
</feature>
<dbReference type="Pfam" id="PF01471">
    <property type="entry name" value="PG_binding_1"/>
    <property type="match status" value="1"/>
</dbReference>
<evidence type="ECO:0000313" key="3">
    <source>
        <dbReference type="Proteomes" id="UP000732377"/>
    </source>
</evidence>
<proteinExistence type="predicted"/>
<dbReference type="EMBL" id="PIUK01000001">
    <property type="protein sequence ID" value="MBY6274668.1"/>
    <property type="molecule type" value="Genomic_DNA"/>
</dbReference>
<dbReference type="Gene3D" id="1.10.101.10">
    <property type="entry name" value="PGBD-like superfamily/PGBD"/>
    <property type="match status" value="1"/>
</dbReference>
<dbReference type="InterPro" id="IPR050248">
    <property type="entry name" value="Polysacc_deacetylase_ArnD"/>
</dbReference>
<dbReference type="InterPro" id="IPR002509">
    <property type="entry name" value="NODB_dom"/>
</dbReference>
<dbReference type="PANTHER" id="PTHR10587:SF134">
    <property type="entry name" value="SECRETED PROTEIN"/>
    <property type="match status" value="1"/>
</dbReference>
<dbReference type="InterPro" id="IPR011330">
    <property type="entry name" value="Glyco_hydro/deAcase_b/a-brl"/>
</dbReference>
<evidence type="ECO:0000313" key="2">
    <source>
        <dbReference type="EMBL" id="MBY6274668.1"/>
    </source>
</evidence>
<dbReference type="PANTHER" id="PTHR10587">
    <property type="entry name" value="GLYCOSYL TRANSFERASE-RELATED"/>
    <property type="match status" value="1"/>
</dbReference>
<dbReference type="SUPFAM" id="SSF88713">
    <property type="entry name" value="Glycoside hydrolase/deacetylase"/>
    <property type="match status" value="1"/>
</dbReference>
<dbReference type="GO" id="GO:0005975">
    <property type="term" value="P:carbohydrate metabolic process"/>
    <property type="evidence" value="ECO:0007669"/>
    <property type="project" value="InterPro"/>
</dbReference>
<dbReference type="InterPro" id="IPR036366">
    <property type="entry name" value="PGBDSf"/>
</dbReference>
<gene>
    <name evidence="2" type="ORF">CWE10_00395</name>
</gene>
<dbReference type="InterPro" id="IPR002477">
    <property type="entry name" value="Peptidoglycan-bd-like"/>
</dbReference>
<protein>
    <recommendedName>
        <fullName evidence="1">NodB homology domain-containing protein</fullName>
    </recommendedName>
</protein>
<dbReference type="AlphaFoldDB" id="A0A953I5J5"/>
<sequence length="385" mass="40227">MQAPAPWPALRLSAWAGGEACPPRARERRSWRRVRRFTERTEGADSPAERGWKEGLPVRCSVWLAALALLIALPAAAANGAASAGPLAEAVSVRALRFGDAGPAVAELQRLLAANGFDPGPVDGIFGPLTEAAVLAAQRHYGLTVDGLAGRMTVGALQSRPQAPVTAAAYDVPERGEGALVVYEASPLAAPRGGDAGTVALTFHHLPAAEELSALLDALRAQGALATFFVTGDEAERRPADLGRIRADGHEIGSLGYREVDLRDRPAVAIRLQLRRASQAIERAVGERPALLRPPLGRFDRQLRRLAAEEGLDLVLWSNAVAAPGAGAGPVQLADHALRALHPGAVLMLPLDVPGGVEAAKRVLAGIAAAGYRAVPQEPGVIDNS</sequence>
<reference evidence="2" key="1">
    <citation type="submission" date="2017-11" db="EMBL/GenBank/DDBJ databases">
        <title>Three new genomes from thermophilic consortium.</title>
        <authorList>
            <person name="Quaggio R."/>
            <person name="Amgarten D."/>
            <person name="Setubal J.C."/>
        </authorList>
    </citation>
    <scope>NUCLEOTIDE SEQUENCE</scope>
    <source>
        <strain evidence="2">ZCTH01-B2</strain>
    </source>
</reference>
<accession>A0A953I5J5</accession>
<dbReference type="InterPro" id="IPR036365">
    <property type="entry name" value="PGBD-like_sf"/>
</dbReference>